<comment type="caution">
    <text evidence="1">The sequence shown here is derived from an EMBL/GenBank/DDBJ whole genome shotgun (WGS) entry which is preliminary data.</text>
</comment>
<organism evidence="1">
    <name type="scientific">marine sediment metagenome</name>
    <dbReference type="NCBI Taxonomy" id="412755"/>
    <lineage>
        <taxon>unclassified sequences</taxon>
        <taxon>metagenomes</taxon>
        <taxon>ecological metagenomes</taxon>
    </lineage>
</organism>
<protein>
    <submittedName>
        <fullName evidence="1">Uncharacterized protein</fullName>
    </submittedName>
</protein>
<evidence type="ECO:0000313" key="1">
    <source>
        <dbReference type="EMBL" id="KKK55698.1"/>
    </source>
</evidence>
<sequence>NKMTRKMDPIIKILYWIFLSRDNSSQRIATINFLLEGFGGERAVKFVRKYAVEDTKLAIMAKHCHRDLNGKFNIDWEAVKEEKGMKV</sequence>
<accession>A0A0F8WGG0</accession>
<feature type="non-terminal residue" evidence="1">
    <location>
        <position position="1"/>
    </location>
</feature>
<dbReference type="EMBL" id="LAZR01065367">
    <property type="protein sequence ID" value="KKK55698.1"/>
    <property type="molecule type" value="Genomic_DNA"/>
</dbReference>
<dbReference type="AlphaFoldDB" id="A0A0F8WGG0"/>
<reference evidence="1" key="1">
    <citation type="journal article" date="2015" name="Nature">
        <title>Complex archaea that bridge the gap between prokaryotes and eukaryotes.</title>
        <authorList>
            <person name="Spang A."/>
            <person name="Saw J.H."/>
            <person name="Jorgensen S.L."/>
            <person name="Zaremba-Niedzwiedzka K."/>
            <person name="Martijn J."/>
            <person name="Lind A.E."/>
            <person name="van Eijk R."/>
            <person name="Schleper C."/>
            <person name="Guy L."/>
            <person name="Ettema T.J."/>
        </authorList>
    </citation>
    <scope>NUCLEOTIDE SEQUENCE</scope>
</reference>
<gene>
    <name evidence="1" type="ORF">LCGC14_3071920</name>
</gene>
<name>A0A0F8WGG0_9ZZZZ</name>
<proteinExistence type="predicted"/>